<protein>
    <submittedName>
        <fullName evidence="2">Uncharacterized protein</fullName>
    </submittedName>
</protein>
<keyword evidence="3" id="KW-1185">Reference proteome</keyword>
<name>C2KWL6_9FIRM</name>
<dbReference type="Proteomes" id="UP000004121">
    <property type="component" value="Unassembled WGS sequence"/>
</dbReference>
<dbReference type="eggNOG" id="ENOG502Z9FI">
    <property type="taxonomic scope" value="Bacteria"/>
</dbReference>
<feature type="transmembrane region" description="Helical" evidence="1">
    <location>
        <begin position="39"/>
        <end position="59"/>
    </location>
</feature>
<feature type="transmembrane region" description="Helical" evidence="1">
    <location>
        <begin position="12"/>
        <end position="27"/>
    </location>
</feature>
<keyword evidence="1" id="KW-1133">Transmembrane helix</keyword>
<dbReference type="EMBL" id="ACKX01000085">
    <property type="protein sequence ID" value="EEJ51831.1"/>
    <property type="molecule type" value="Genomic_DNA"/>
</dbReference>
<feature type="transmembrane region" description="Helical" evidence="1">
    <location>
        <begin position="128"/>
        <end position="153"/>
    </location>
</feature>
<dbReference type="AlphaFoldDB" id="C2KWL6"/>
<evidence type="ECO:0000313" key="3">
    <source>
        <dbReference type="Proteomes" id="UP000004121"/>
    </source>
</evidence>
<comment type="caution">
    <text evidence="2">The sequence shown here is derived from an EMBL/GenBank/DDBJ whole genome shotgun (WGS) entry which is preliminary data.</text>
</comment>
<organism evidence="2 3">
    <name type="scientific">Oribacterium sinus F0268</name>
    <dbReference type="NCBI Taxonomy" id="585501"/>
    <lineage>
        <taxon>Bacteria</taxon>
        <taxon>Bacillati</taxon>
        <taxon>Bacillota</taxon>
        <taxon>Clostridia</taxon>
        <taxon>Lachnospirales</taxon>
        <taxon>Lachnospiraceae</taxon>
        <taxon>Oribacterium</taxon>
    </lineage>
</organism>
<dbReference type="HOGENOM" id="CLU_1172844_0_0_9"/>
<feature type="transmembrane region" description="Helical" evidence="1">
    <location>
        <begin position="173"/>
        <end position="191"/>
    </location>
</feature>
<dbReference type="NCBIfam" id="TIGR04370">
    <property type="entry name" value="glyco_rpt_poly"/>
    <property type="match status" value="1"/>
</dbReference>
<feature type="non-terminal residue" evidence="2">
    <location>
        <position position="237"/>
    </location>
</feature>
<evidence type="ECO:0000256" key="1">
    <source>
        <dbReference type="SAM" id="Phobius"/>
    </source>
</evidence>
<dbReference type="InParanoid" id="C2KWL6"/>
<keyword evidence="1" id="KW-0472">Membrane</keyword>
<keyword evidence="1" id="KW-0812">Transmembrane</keyword>
<accession>C2KWL6</accession>
<evidence type="ECO:0000313" key="2">
    <source>
        <dbReference type="EMBL" id="EEJ51831.1"/>
    </source>
</evidence>
<feature type="transmembrane region" description="Helical" evidence="1">
    <location>
        <begin position="203"/>
        <end position="234"/>
    </location>
</feature>
<feature type="transmembrane region" description="Helical" evidence="1">
    <location>
        <begin position="65"/>
        <end position="84"/>
    </location>
</feature>
<gene>
    <name evidence="2" type="ORF">HMPREF6123_0885</name>
</gene>
<dbReference type="STRING" id="585501.HMPREF6123_0885"/>
<proteinExistence type="predicted"/>
<sequence length="237" mass="27234">MAYLLKEKGYAVLSFFCFLILSLYLFLREREREGSSVTLSGLLALGLLFGEGVATLQLSKLSSPWTIHTWLSFYLAYLLFYLGYHGRTYLSEFAASRSLKNTKIFSEEAKKVDLSGKEYRWNFTEGQFLKLCILGLLLLSYFSFVIEALALGYIPLFTEHTPHAYSYFHLKGLHYFTTLFVLVPMLLPFLYQKEGSLKLFSGISLFLALLLPILLVSRFQLLFSLFLFVFSALYQGL</sequence>
<reference evidence="2 3" key="1">
    <citation type="submission" date="2009-04" db="EMBL/GenBank/DDBJ databases">
        <authorList>
            <person name="Qin X."/>
            <person name="Bachman B."/>
            <person name="Battles P."/>
            <person name="Bell A."/>
            <person name="Bess C."/>
            <person name="Bickham C."/>
            <person name="Chaboub L."/>
            <person name="Chen D."/>
            <person name="Coyle M."/>
            <person name="Deiros D.R."/>
            <person name="Dinh H."/>
            <person name="Forbes L."/>
            <person name="Fowler G."/>
            <person name="Francisco L."/>
            <person name="Fu Q."/>
            <person name="Gubbala S."/>
            <person name="Hale W."/>
            <person name="Han Y."/>
            <person name="Hemphill L."/>
            <person name="Highlander S.K."/>
            <person name="Hirani K."/>
            <person name="Hogues M."/>
            <person name="Jackson L."/>
            <person name="Jakkamsetti A."/>
            <person name="Javaid M."/>
            <person name="Jiang H."/>
            <person name="Korchina V."/>
            <person name="Kovar C."/>
            <person name="Lara F."/>
            <person name="Lee S."/>
            <person name="Mata R."/>
            <person name="Mathew T."/>
            <person name="Moen C."/>
            <person name="Morales K."/>
            <person name="Munidasa M."/>
            <person name="Nazareth L."/>
            <person name="Ngo R."/>
            <person name="Nguyen L."/>
            <person name="Okwuonu G."/>
            <person name="Ongeri F."/>
            <person name="Patil S."/>
            <person name="Petrosino J."/>
            <person name="Pham C."/>
            <person name="Pham P."/>
            <person name="Pu L.-L."/>
            <person name="Puazo M."/>
            <person name="Raj R."/>
            <person name="Reid J."/>
            <person name="Rouhana J."/>
            <person name="Saada N."/>
            <person name="Shang Y."/>
            <person name="Simmons D."/>
            <person name="Thornton R."/>
            <person name="Warren J."/>
            <person name="Weissenberger G."/>
            <person name="Zhang J."/>
            <person name="Zhang L."/>
            <person name="Zhou C."/>
            <person name="Zhu D."/>
            <person name="Muzny D."/>
            <person name="Worley K."/>
            <person name="Gibbs R."/>
        </authorList>
    </citation>
    <scope>NUCLEOTIDE SEQUENCE [LARGE SCALE GENOMIC DNA]</scope>
    <source>
        <strain evidence="2 3">F0268</strain>
    </source>
</reference>